<dbReference type="RefSeq" id="WP_199393161.1">
    <property type="nucleotide sequence ID" value="NZ_JAEMHK010000001.1"/>
</dbReference>
<name>A0ABS0YL55_9BACT</name>
<keyword evidence="2" id="KW-1185">Reference proteome</keyword>
<evidence type="ECO:0000313" key="2">
    <source>
        <dbReference type="Proteomes" id="UP000641025"/>
    </source>
</evidence>
<protein>
    <recommendedName>
        <fullName evidence="3">DNA-binding protein</fullName>
    </recommendedName>
</protein>
<accession>A0ABS0YL55</accession>
<organism evidence="1 2">
    <name type="scientific">Geomonas propionica</name>
    <dbReference type="NCBI Taxonomy" id="2798582"/>
    <lineage>
        <taxon>Bacteria</taxon>
        <taxon>Pseudomonadati</taxon>
        <taxon>Thermodesulfobacteriota</taxon>
        <taxon>Desulfuromonadia</taxon>
        <taxon>Geobacterales</taxon>
        <taxon>Geobacteraceae</taxon>
        <taxon>Geomonas</taxon>
    </lineage>
</organism>
<comment type="caution">
    <text evidence="1">The sequence shown here is derived from an EMBL/GenBank/DDBJ whole genome shotgun (WGS) entry which is preliminary data.</text>
</comment>
<dbReference type="EMBL" id="JAEMHK010000001">
    <property type="protein sequence ID" value="MBJ6798623.1"/>
    <property type="molecule type" value="Genomic_DNA"/>
</dbReference>
<sequence>MLRLLNEKEVAEQIGVSVHWLRRKRVTGGGIPFIKLSDGKGAVRYEQGAVEEFMQVRVRRSTSG</sequence>
<proteinExistence type="predicted"/>
<dbReference type="Proteomes" id="UP000641025">
    <property type="component" value="Unassembled WGS sequence"/>
</dbReference>
<evidence type="ECO:0000313" key="1">
    <source>
        <dbReference type="EMBL" id="MBJ6798623.1"/>
    </source>
</evidence>
<dbReference type="Gene3D" id="1.10.1660.10">
    <property type="match status" value="1"/>
</dbReference>
<gene>
    <name evidence="1" type="ORF">JFN90_00590</name>
</gene>
<reference evidence="1 2" key="1">
    <citation type="submission" date="2020-12" db="EMBL/GenBank/DDBJ databases">
        <title>Geomonas sp. Red259, isolated from paddy soil.</title>
        <authorList>
            <person name="Xu Z."/>
            <person name="Zhang Z."/>
            <person name="Masuda Y."/>
            <person name="Itoh H."/>
            <person name="Senoo K."/>
        </authorList>
    </citation>
    <scope>NUCLEOTIDE SEQUENCE [LARGE SCALE GENOMIC DNA]</scope>
    <source>
        <strain evidence="1 2">Red259</strain>
    </source>
</reference>
<dbReference type="SUPFAM" id="SSF46955">
    <property type="entry name" value="Putative DNA-binding domain"/>
    <property type="match status" value="1"/>
</dbReference>
<dbReference type="InterPro" id="IPR009061">
    <property type="entry name" value="DNA-bd_dom_put_sf"/>
</dbReference>
<evidence type="ECO:0008006" key="3">
    <source>
        <dbReference type="Google" id="ProtNLM"/>
    </source>
</evidence>